<evidence type="ECO:0000313" key="1">
    <source>
        <dbReference type="EMBL" id="CDP33422.1"/>
    </source>
</evidence>
<dbReference type="AlphaFoldDB" id="A0A060T3E1"/>
<proteinExistence type="predicted"/>
<reference evidence="1" key="1">
    <citation type="submission" date="2014-02" db="EMBL/GenBank/DDBJ databases">
        <authorList>
            <person name="Genoscope - CEA"/>
        </authorList>
    </citation>
    <scope>NUCLEOTIDE SEQUENCE</scope>
    <source>
        <strain evidence="1">LS3</strain>
    </source>
</reference>
<gene>
    <name evidence="1" type="ORF">GNLVRS02_ARAD1A09042g</name>
</gene>
<dbReference type="EMBL" id="HG937691">
    <property type="protein sequence ID" value="CDP33422.1"/>
    <property type="molecule type" value="Genomic_DNA"/>
</dbReference>
<reference evidence="1" key="2">
    <citation type="submission" date="2014-06" db="EMBL/GenBank/DDBJ databases">
        <title>The complete genome of Blastobotrys (Arxula) adeninivorans LS3 - a yeast of biotechnological interest.</title>
        <authorList>
            <person name="Kunze G."/>
            <person name="Gaillardin C."/>
            <person name="Czernicka M."/>
            <person name="Durrens P."/>
            <person name="Martin T."/>
            <person name="Boer E."/>
            <person name="Gabaldon T."/>
            <person name="Cruz J."/>
            <person name="Talla E."/>
            <person name="Marck C."/>
            <person name="Goffeau A."/>
            <person name="Barbe V."/>
            <person name="Baret P."/>
            <person name="Baronian K."/>
            <person name="Beier S."/>
            <person name="Bleykasten C."/>
            <person name="Bode R."/>
            <person name="Casaregola S."/>
            <person name="Despons L."/>
            <person name="Fairhead C."/>
            <person name="Giersberg M."/>
            <person name="Gierski P."/>
            <person name="Hahnel U."/>
            <person name="Hartmann A."/>
            <person name="Jankowska D."/>
            <person name="Jubin C."/>
            <person name="Jung P."/>
            <person name="Lafontaine I."/>
            <person name="Leh-Louis V."/>
            <person name="Lemaire M."/>
            <person name="Marcet-Houben M."/>
            <person name="Mascher M."/>
            <person name="Morel G."/>
            <person name="Richard G.-F."/>
            <person name="Riechen J."/>
            <person name="Sacerdot C."/>
            <person name="Sarkar A."/>
            <person name="Savel G."/>
            <person name="Schacherer J."/>
            <person name="Sherman D."/>
            <person name="Straub M.-L."/>
            <person name="Stein N."/>
            <person name="Thierry A."/>
            <person name="Trautwein-Schult A."/>
            <person name="Westhof E."/>
            <person name="Worch S."/>
            <person name="Dujon B."/>
            <person name="Souciet J.-L."/>
            <person name="Wincker P."/>
            <person name="Scholz U."/>
            <person name="Neuveglise N."/>
        </authorList>
    </citation>
    <scope>NUCLEOTIDE SEQUENCE</scope>
    <source>
        <strain evidence="1">LS3</strain>
    </source>
</reference>
<organism evidence="1">
    <name type="scientific">Blastobotrys adeninivorans</name>
    <name type="common">Yeast</name>
    <name type="synonym">Arxula adeninivorans</name>
    <dbReference type="NCBI Taxonomy" id="409370"/>
    <lineage>
        <taxon>Eukaryota</taxon>
        <taxon>Fungi</taxon>
        <taxon>Dikarya</taxon>
        <taxon>Ascomycota</taxon>
        <taxon>Saccharomycotina</taxon>
        <taxon>Dipodascomycetes</taxon>
        <taxon>Dipodascales</taxon>
        <taxon>Trichomonascaceae</taxon>
        <taxon>Blastobotrys</taxon>
    </lineage>
</organism>
<sequence length="172" mass="19854">MIRTNPSLNQLLRSCIQAEYKITPPPLSLSKSLPIYAYFKDLGRLIHYRQDYCPVTKRRLDGIKMIFVDPQGEEQSYRDNLIHKGKVVDRIAMQNLTDLEKKLYETTSLLDGKYLLDLKFLTRSPQSITMMRNTTLADSLGVPKQGTVDERMDQAESKLDRHLQGFVGLFDK</sequence>
<name>A0A060T3E1_BLAAD</name>
<protein>
    <submittedName>
        <fullName evidence="1">ARAD1A09042p</fullName>
    </submittedName>
</protein>
<accession>A0A060T3E1</accession>